<sequence>MAPLTTRSLLLGAFSLLTLLNSPCHAADDTSALKRKLLWISTGLGELNTGPNGGLNGMPSSRIESITRKPWGRAPETCVGTAIEADKNNGGKKRCEEEDLQIWGVKYADCGIEAVMCVCKTAQVSIHEVAYEFGKVPVRARQWVRHIAVMPDTSCHAWAWMGGEENNIVILGPCHNSTSLYLHEVGHCLDAAGGRMKGSYSQTAGYQNVVNGDGCISDRYAHNSWADNFAQVAVMATYHRNVRSIWTHEIDAGCMQGAINNVVGLLGTAIQHGGVCEGGLPVDNDVCVGKKARAQGLCEGIPDKAKNHLSSEFDKRETHQLGPKLTEEERKNLEEINRQIKHDDLEHIYETGPGKRSIRDEFIRFVA</sequence>
<dbReference type="Proteomes" id="UP001302126">
    <property type="component" value="Unassembled WGS sequence"/>
</dbReference>
<organism evidence="2 3">
    <name type="scientific">Podospora australis</name>
    <dbReference type="NCBI Taxonomy" id="1536484"/>
    <lineage>
        <taxon>Eukaryota</taxon>
        <taxon>Fungi</taxon>
        <taxon>Dikarya</taxon>
        <taxon>Ascomycota</taxon>
        <taxon>Pezizomycotina</taxon>
        <taxon>Sordariomycetes</taxon>
        <taxon>Sordariomycetidae</taxon>
        <taxon>Sordariales</taxon>
        <taxon>Podosporaceae</taxon>
        <taxon>Podospora</taxon>
    </lineage>
</organism>
<gene>
    <name evidence="2" type="ORF">QBC35DRAFT_467782</name>
</gene>
<reference evidence="2" key="1">
    <citation type="journal article" date="2023" name="Mol. Phylogenet. Evol.">
        <title>Genome-scale phylogeny and comparative genomics of the fungal order Sordariales.</title>
        <authorList>
            <person name="Hensen N."/>
            <person name="Bonometti L."/>
            <person name="Westerberg I."/>
            <person name="Brannstrom I.O."/>
            <person name="Guillou S."/>
            <person name="Cros-Aarteil S."/>
            <person name="Calhoun S."/>
            <person name="Haridas S."/>
            <person name="Kuo A."/>
            <person name="Mondo S."/>
            <person name="Pangilinan J."/>
            <person name="Riley R."/>
            <person name="LaButti K."/>
            <person name="Andreopoulos B."/>
            <person name="Lipzen A."/>
            <person name="Chen C."/>
            <person name="Yan M."/>
            <person name="Daum C."/>
            <person name="Ng V."/>
            <person name="Clum A."/>
            <person name="Steindorff A."/>
            <person name="Ohm R.A."/>
            <person name="Martin F."/>
            <person name="Silar P."/>
            <person name="Natvig D.O."/>
            <person name="Lalanne C."/>
            <person name="Gautier V."/>
            <person name="Ament-Velasquez S.L."/>
            <person name="Kruys A."/>
            <person name="Hutchinson M.I."/>
            <person name="Powell A.J."/>
            <person name="Barry K."/>
            <person name="Miller A.N."/>
            <person name="Grigoriev I.V."/>
            <person name="Debuchy R."/>
            <person name="Gladieux P."/>
            <person name="Hiltunen Thoren M."/>
            <person name="Johannesson H."/>
        </authorList>
    </citation>
    <scope>NUCLEOTIDE SEQUENCE</scope>
    <source>
        <strain evidence="2">PSN309</strain>
    </source>
</reference>
<feature type="chain" id="PRO_5043020467" description="Conidiation-specific protein" evidence="1">
    <location>
        <begin position="27"/>
        <end position="367"/>
    </location>
</feature>
<keyword evidence="1" id="KW-0732">Signal</keyword>
<keyword evidence="3" id="KW-1185">Reference proteome</keyword>
<feature type="signal peptide" evidence="1">
    <location>
        <begin position="1"/>
        <end position="26"/>
    </location>
</feature>
<dbReference type="AlphaFoldDB" id="A0AAN6WK34"/>
<protein>
    <recommendedName>
        <fullName evidence="4">Conidiation-specific protein</fullName>
    </recommendedName>
</protein>
<comment type="caution">
    <text evidence="2">The sequence shown here is derived from an EMBL/GenBank/DDBJ whole genome shotgun (WGS) entry which is preliminary data.</text>
</comment>
<name>A0AAN6WK34_9PEZI</name>
<accession>A0AAN6WK34</accession>
<proteinExistence type="predicted"/>
<dbReference type="SUPFAM" id="SSF55486">
    <property type="entry name" value="Metalloproteases ('zincins'), catalytic domain"/>
    <property type="match status" value="1"/>
</dbReference>
<reference evidence="2" key="2">
    <citation type="submission" date="2023-05" db="EMBL/GenBank/DDBJ databases">
        <authorList>
            <consortium name="Lawrence Berkeley National Laboratory"/>
            <person name="Steindorff A."/>
            <person name="Hensen N."/>
            <person name="Bonometti L."/>
            <person name="Westerberg I."/>
            <person name="Brannstrom I.O."/>
            <person name="Guillou S."/>
            <person name="Cros-Aarteil S."/>
            <person name="Calhoun S."/>
            <person name="Haridas S."/>
            <person name="Kuo A."/>
            <person name="Mondo S."/>
            <person name="Pangilinan J."/>
            <person name="Riley R."/>
            <person name="Labutti K."/>
            <person name="Andreopoulos B."/>
            <person name="Lipzen A."/>
            <person name="Chen C."/>
            <person name="Yanf M."/>
            <person name="Daum C."/>
            <person name="Ng V."/>
            <person name="Clum A."/>
            <person name="Ohm R."/>
            <person name="Martin F."/>
            <person name="Silar P."/>
            <person name="Natvig D."/>
            <person name="Lalanne C."/>
            <person name="Gautier V."/>
            <person name="Ament-Velasquez S.L."/>
            <person name="Kruys A."/>
            <person name="Hutchinson M.I."/>
            <person name="Powell A.J."/>
            <person name="Barry K."/>
            <person name="Miller A.N."/>
            <person name="Grigoriev I.V."/>
            <person name="Debuchy R."/>
            <person name="Gladieux P."/>
            <person name="Thoren M.H."/>
            <person name="Johannesson H."/>
        </authorList>
    </citation>
    <scope>NUCLEOTIDE SEQUENCE</scope>
    <source>
        <strain evidence="2">PSN309</strain>
    </source>
</reference>
<evidence type="ECO:0000313" key="2">
    <source>
        <dbReference type="EMBL" id="KAK4182840.1"/>
    </source>
</evidence>
<evidence type="ECO:0000313" key="3">
    <source>
        <dbReference type="Proteomes" id="UP001302126"/>
    </source>
</evidence>
<evidence type="ECO:0000256" key="1">
    <source>
        <dbReference type="SAM" id="SignalP"/>
    </source>
</evidence>
<evidence type="ECO:0008006" key="4">
    <source>
        <dbReference type="Google" id="ProtNLM"/>
    </source>
</evidence>
<dbReference type="EMBL" id="MU864605">
    <property type="protein sequence ID" value="KAK4182840.1"/>
    <property type="molecule type" value="Genomic_DNA"/>
</dbReference>